<keyword evidence="2 3" id="KW-0408">Iron</keyword>
<dbReference type="InterPro" id="IPR026992">
    <property type="entry name" value="DIOX_N"/>
</dbReference>
<dbReference type="InterPro" id="IPR005123">
    <property type="entry name" value="Oxoglu/Fe-dep_dioxygenase_dom"/>
</dbReference>
<evidence type="ECO:0000259" key="4">
    <source>
        <dbReference type="PROSITE" id="PS51471"/>
    </source>
</evidence>
<sequence length="341" mass="38813">MTATEPNTKSPFPVIDFDGWLSSSSTATSRSKCAADLVRGCHESGFVYIINHGIPDNLLKEVFELSKNLFDLSHEEKMLAPHPPDPPWHRGYSSVGLEKVSSTLKEYKESYEVGSEHNLDAPPIWLPEAVLPGFRTFSTSFYWTMNAFSQQVLGVLAMGLGLSQQQTDEWKKAHTGNNNQLRLLHYPPLAAWEMEGGEMTRMPAHTDFGSFTLLLQDDCGGLQAEERASGTLEERRLSRQYIDVKPMDGAIVMNVGSLLTRWSNEYLEAPRHRVTLPPLSDRYEGEQRMTRERYSIPYFVSPDLDTMVETFPSCLEGENAQPKFEKIRWRDYMRMRAQGSY</sequence>
<evidence type="ECO:0000256" key="3">
    <source>
        <dbReference type="RuleBase" id="RU003682"/>
    </source>
</evidence>
<reference evidence="5 6" key="1">
    <citation type="submission" date="2019-06" db="EMBL/GenBank/DDBJ databases">
        <title>A chromosomal-level reference genome of Carpinus fangiana (Coryloideae, Betulaceae).</title>
        <authorList>
            <person name="Yang X."/>
            <person name="Wang Z."/>
            <person name="Zhang L."/>
            <person name="Hao G."/>
            <person name="Liu J."/>
            <person name="Yang Y."/>
        </authorList>
    </citation>
    <scope>NUCLEOTIDE SEQUENCE [LARGE SCALE GENOMIC DNA]</scope>
    <source>
        <strain evidence="5">Cfa_2016G</strain>
        <tissue evidence="5">Leaf</tissue>
    </source>
</reference>
<dbReference type="GO" id="GO:0046872">
    <property type="term" value="F:metal ion binding"/>
    <property type="evidence" value="ECO:0007669"/>
    <property type="project" value="UniProtKB-KW"/>
</dbReference>
<dbReference type="PANTHER" id="PTHR47990">
    <property type="entry name" value="2-OXOGLUTARATE (2OG) AND FE(II)-DEPENDENT OXYGENASE SUPERFAMILY PROTEIN-RELATED"/>
    <property type="match status" value="1"/>
</dbReference>
<evidence type="ECO:0000313" key="5">
    <source>
        <dbReference type="EMBL" id="KAB8345996.1"/>
    </source>
</evidence>
<dbReference type="InterPro" id="IPR044861">
    <property type="entry name" value="IPNS-like_FE2OG_OXY"/>
</dbReference>
<keyword evidence="1 3" id="KW-0479">Metal-binding</keyword>
<keyword evidence="6" id="KW-1185">Reference proteome</keyword>
<evidence type="ECO:0000313" key="6">
    <source>
        <dbReference type="Proteomes" id="UP000327013"/>
    </source>
</evidence>
<dbReference type="Gene3D" id="2.60.120.330">
    <property type="entry name" value="B-lactam Antibiotic, Isopenicillin N Synthase, Chain"/>
    <property type="match status" value="1"/>
</dbReference>
<comment type="caution">
    <text evidence="5">The sequence shown here is derived from an EMBL/GenBank/DDBJ whole genome shotgun (WGS) entry which is preliminary data.</text>
</comment>
<evidence type="ECO:0000256" key="2">
    <source>
        <dbReference type="ARBA" id="ARBA00023004"/>
    </source>
</evidence>
<proteinExistence type="inferred from homology"/>
<dbReference type="PRINTS" id="PR00682">
    <property type="entry name" value="IPNSYNTHASE"/>
</dbReference>
<evidence type="ECO:0000256" key="1">
    <source>
        <dbReference type="ARBA" id="ARBA00022723"/>
    </source>
</evidence>
<dbReference type="Proteomes" id="UP000327013">
    <property type="component" value="Unassembled WGS sequence"/>
</dbReference>
<dbReference type="GO" id="GO:0016491">
    <property type="term" value="F:oxidoreductase activity"/>
    <property type="evidence" value="ECO:0007669"/>
    <property type="project" value="UniProtKB-KW"/>
</dbReference>
<dbReference type="PROSITE" id="PS51471">
    <property type="entry name" value="FE2OG_OXY"/>
    <property type="match status" value="1"/>
</dbReference>
<feature type="domain" description="Fe2OG dioxygenase" evidence="4">
    <location>
        <begin position="177"/>
        <end position="302"/>
    </location>
</feature>
<comment type="similarity">
    <text evidence="3">Belongs to the iron/ascorbate-dependent oxidoreductase family.</text>
</comment>
<dbReference type="InterPro" id="IPR050231">
    <property type="entry name" value="Iron_ascorbate_oxido_reductase"/>
</dbReference>
<dbReference type="SUPFAM" id="SSF51197">
    <property type="entry name" value="Clavaminate synthase-like"/>
    <property type="match status" value="1"/>
</dbReference>
<dbReference type="Pfam" id="PF14226">
    <property type="entry name" value="DIOX_N"/>
    <property type="match status" value="1"/>
</dbReference>
<name>A0A5N6KU11_9ROSI</name>
<accession>A0A5N6KU11</accession>
<gene>
    <name evidence="5" type="ORF">FH972_023048</name>
</gene>
<dbReference type="Pfam" id="PF03171">
    <property type="entry name" value="2OG-FeII_Oxy"/>
    <property type="match status" value="1"/>
</dbReference>
<protein>
    <recommendedName>
        <fullName evidence="4">Fe2OG dioxygenase domain-containing protein</fullName>
    </recommendedName>
</protein>
<dbReference type="EMBL" id="VIBQ01000013">
    <property type="protein sequence ID" value="KAB8345996.1"/>
    <property type="molecule type" value="Genomic_DNA"/>
</dbReference>
<keyword evidence="3" id="KW-0560">Oxidoreductase</keyword>
<dbReference type="OrthoDB" id="288590at2759"/>
<dbReference type="InterPro" id="IPR027443">
    <property type="entry name" value="IPNS-like_sf"/>
</dbReference>
<dbReference type="AlphaFoldDB" id="A0A5N6KU11"/>
<organism evidence="5 6">
    <name type="scientific">Carpinus fangiana</name>
    <dbReference type="NCBI Taxonomy" id="176857"/>
    <lineage>
        <taxon>Eukaryota</taxon>
        <taxon>Viridiplantae</taxon>
        <taxon>Streptophyta</taxon>
        <taxon>Embryophyta</taxon>
        <taxon>Tracheophyta</taxon>
        <taxon>Spermatophyta</taxon>
        <taxon>Magnoliopsida</taxon>
        <taxon>eudicotyledons</taxon>
        <taxon>Gunneridae</taxon>
        <taxon>Pentapetalae</taxon>
        <taxon>rosids</taxon>
        <taxon>fabids</taxon>
        <taxon>Fagales</taxon>
        <taxon>Betulaceae</taxon>
        <taxon>Carpinus</taxon>
    </lineage>
</organism>